<proteinExistence type="predicted"/>
<evidence type="ECO:0000313" key="2">
    <source>
        <dbReference type="Proteomes" id="UP001187415"/>
    </source>
</evidence>
<comment type="caution">
    <text evidence="1">The sequence shown here is derived from an EMBL/GenBank/DDBJ whole genome shotgun (WGS) entry which is preliminary data.</text>
</comment>
<organism evidence="1 2">
    <name type="scientific">Channa striata</name>
    <name type="common">Snakehead murrel</name>
    <name type="synonym">Ophicephalus striatus</name>
    <dbReference type="NCBI Taxonomy" id="64152"/>
    <lineage>
        <taxon>Eukaryota</taxon>
        <taxon>Metazoa</taxon>
        <taxon>Chordata</taxon>
        <taxon>Craniata</taxon>
        <taxon>Vertebrata</taxon>
        <taxon>Euteleostomi</taxon>
        <taxon>Actinopterygii</taxon>
        <taxon>Neopterygii</taxon>
        <taxon>Teleostei</taxon>
        <taxon>Neoteleostei</taxon>
        <taxon>Acanthomorphata</taxon>
        <taxon>Anabantaria</taxon>
        <taxon>Anabantiformes</taxon>
        <taxon>Channoidei</taxon>
        <taxon>Channidae</taxon>
        <taxon>Channa</taxon>
    </lineage>
</organism>
<accession>A0AA88T000</accession>
<dbReference type="Proteomes" id="UP001187415">
    <property type="component" value="Unassembled WGS sequence"/>
</dbReference>
<evidence type="ECO:0000313" key="1">
    <source>
        <dbReference type="EMBL" id="KAK2849245.1"/>
    </source>
</evidence>
<dbReference type="EMBL" id="JAUPFM010000006">
    <property type="protein sequence ID" value="KAK2849245.1"/>
    <property type="molecule type" value="Genomic_DNA"/>
</dbReference>
<dbReference type="AlphaFoldDB" id="A0AA88T000"/>
<protein>
    <submittedName>
        <fullName evidence="1">Uncharacterized protein</fullName>
    </submittedName>
</protein>
<name>A0AA88T000_CHASR</name>
<sequence length="95" mass="11208">MKHKNKEVLVFLERDGRSFISPTRLNIISSERLWKDLVDKSSEIFFTKHITAEFNRAVVDLLREELKSSLENSSPIQLHRVDRMRLSDNFNHSLP</sequence>
<gene>
    <name evidence="1" type="ORF">Q5P01_009079</name>
</gene>
<reference evidence="1" key="1">
    <citation type="submission" date="2023-07" db="EMBL/GenBank/DDBJ databases">
        <title>Chromosome-level Genome Assembly of Striped Snakehead (Channa striata).</title>
        <authorList>
            <person name="Liu H."/>
        </authorList>
    </citation>
    <scope>NUCLEOTIDE SEQUENCE</scope>
    <source>
        <strain evidence="1">Gz</strain>
        <tissue evidence="1">Muscle</tissue>
    </source>
</reference>
<keyword evidence="2" id="KW-1185">Reference proteome</keyword>